<keyword evidence="2" id="KW-1185">Reference proteome</keyword>
<name>A0ACC6ALN0_NITWI</name>
<protein>
    <submittedName>
        <fullName evidence="1">Glyoxalase superfamily protein PhnB</fullName>
    </submittedName>
</protein>
<organism evidence="1 2">
    <name type="scientific">Nitrobacter winogradskyi</name>
    <name type="common">Nitrobacter agilis</name>
    <dbReference type="NCBI Taxonomy" id="913"/>
    <lineage>
        <taxon>Bacteria</taxon>
        <taxon>Pseudomonadati</taxon>
        <taxon>Pseudomonadota</taxon>
        <taxon>Alphaproteobacteria</taxon>
        <taxon>Hyphomicrobiales</taxon>
        <taxon>Nitrobacteraceae</taxon>
        <taxon>Nitrobacter</taxon>
    </lineage>
</organism>
<reference evidence="1" key="1">
    <citation type="submission" date="2022-03" db="EMBL/GenBank/DDBJ databases">
        <title>Interactions between chemoautotrophic and heterotrophic bacteria.</title>
        <authorList>
            <person name="Santoro A."/>
        </authorList>
    </citation>
    <scope>NUCLEOTIDE SEQUENCE</scope>
    <source>
        <strain evidence="1">Nb-106</strain>
    </source>
</reference>
<sequence length="127" mass="14005">MAAHFTTVTPILRMFDIGKAREFYLDFLGFKVEFEHRFEPDLPLYMGISLGSAVLHLSEHHGGCSPGARIIIETTGLAGYQAGLLAKRYGYARPGLERQPWGATTMTVTDPFYNALVFSESETAATS</sequence>
<evidence type="ECO:0000313" key="2">
    <source>
        <dbReference type="Proteomes" id="UP001205486"/>
    </source>
</evidence>
<dbReference type="Proteomes" id="UP001205486">
    <property type="component" value="Unassembled WGS sequence"/>
</dbReference>
<dbReference type="EMBL" id="JALJZS010000002">
    <property type="protein sequence ID" value="MCP2000304.1"/>
    <property type="molecule type" value="Genomic_DNA"/>
</dbReference>
<accession>A0ACC6ALN0</accession>
<gene>
    <name evidence="1" type="ORF">J2S34_002752</name>
</gene>
<proteinExistence type="predicted"/>
<comment type="caution">
    <text evidence="1">The sequence shown here is derived from an EMBL/GenBank/DDBJ whole genome shotgun (WGS) entry which is preliminary data.</text>
</comment>
<evidence type="ECO:0000313" key="1">
    <source>
        <dbReference type="EMBL" id="MCP2000304.1"/>
    </source>
</evidence>